<dbReference type="SUPFAM" id="SSF47384">
    <property type="entry name" value="Homodimeric domain of signal transducing histidine kinase"/>
    <property type="match status" value="1"/>
</dbReference>
<evidence type="ECO:0000259" key="14">
    <source>
        <dbReference type="PROSITE" id="PS50109"/>
    </source>
</evidence>
<keyword evidence="4" id="KW-1003">Cell membrane</keyword>
<dbReference type="PANTHER" id="PTHR45339:SF1">
    <property type="entry name" value="HYBRID SIGNAL TRANSDUCTION HISTIDINE KINASE J"/>
    <property type="match status" value="1"/>
</dbReference>
<keyword evidence="11" id="KW-1133">Transmembrane helix</keyword>
<dbReference type="InterPro" id="IPR036890">
    <property type="entry name" value="HATPase_C_sf"/>
</dbReference>
<dbReference type="GO" id="GO:0000155">
    <property type="term" value="F:phosphorelay sensor kinase activity"/>
    <property type="evidence" value="ECO:0007669"/>
    <property type="project" value="InterPro"/>
</dbReference>
<keyword evidence="9" id="KW-0418">Kinase</keyword>
<evidence type="ECO:0000256" key="4">
    <source>
        <dbReference type="ARBA" id="ARBA00022475"/>
    </source>
</evidence>
<dbReference type="InterPro" id="IPR004358">
    <property type="entry name" value="Sig_transdc_His_kin-like_C"/>
</dbReference>
<evidence type="ECO:0000313" key="15">
    <source>
        <dbReference type="EMBL" id="KAK3177213.1"/>
    </source>
</evidence>
<evidence type="ECO:0000256" key="13">
    <source>
        <dbReference type="ARBA" id="ARBA00023136"/>
    </source>
</evidence>
<dbReference type="InterPro" id="IPR005467">
    <property type="entry name" value="His_kinase_dom"/>
</dbReference>
<keyword evidence="16" id="KW-1185">Reference proteome</keyword>
<dbReference type="Pfam" id="PF00512">
    <property type="entry name" value="HisKA"/>
    <property type="match status" value="1"/>
</dbReference>
<comment type="subcellular location">
    <subcellularLocation>
        <location evidence="2">Cell membrane</location>
        <topology evidence="2">Multi-pass membrane protein</topology>
    </subcellularLocation>
</comment>
<evidence type="ECO:0000256" key="7">
    <source>
        <dbReference type="ARBA" id="ARBA00022692"/>
    </source>
</evidence>
<keyword evidence="5" id="KW-0597">Phosphoprotein</keyword>
<dbReference type="Gene3D" id="1.10.287.130">
    <property type="match status" value="1"/>
</dbReference>
<evidence type="ECO:0000256" key="8">
    <source>
        <dbReference type="ARBA" id="ARBA00022741"/>
    </source>
</evidence>
<dbReference type="AlphaFoldDB" id="A0AAD9ZET0"/>
<dbReference type="Proteomes" id="UP001276659">
    <property type="component" value="Unassembled WGS sequence"/>
</dbReference>
<sequence length="243" mass="27003">MVIDVTDIKEKEQAMQSQEKEDLRLMSTEHVAKDASRLKGRFLANMSHEIRTPIAGVIGMSKLLLDTDLSSEQREFAETIHRSANGLLTVINDVLDLSKVESGKLDLEEIPFSLTLMAQDVCKMLSFAAERKAIDFRNEIQAGIEKDLVVMGDPGRVRQILTNLLTNSIKFTLEGYVVLAIRSGEENSEIVKIFFTIVDIGIGTEEEVQKRHFQPFSQADASTARRFGGTGLGSTICKNVRKG</sequence>
<dbReference type="EC" id="2.7.13.3" evidence="3"/>
<dbReference type="PANTHER" id="PTHR45339">
    <property type="entry name" value="HYBRID SIGNAL TRANSDUCTION HISTIDINE KINASE J"/>
    <property type="match status" value="1"/>
</dbReference>
<dbReference type="Pfam" id="PF02518">
    <property type="entry name" value="HATPase_c"/>
    <property type="match status" value="1"/>
</dbReference>
<dbReference type="PROSITE" id="PS50109">
    <property type="entry name" value="HIS_KIN"/>
    <property type="match status" value="1"/>
</dbReference>
<dbReference type="Gene3D" id="3.30.565.10">
    <property type="entry name" value="Histidine kinase-like ATPase, C-terminal domain"/>
    <property type="match status" value="1"/>
</dbReference>
<keyword evidence="12" id="KW-0902">Two-component regulatory system</keyword>
<evidence type="ECO:0000256" key="11">
    <source>
        <dbReference type="ARBA" id="ARBA00022989"/>
    </source>
</evidence>
<evidence type="ECO:0000313" key="16">
    <source>
        <dbReference type="Proteomes" id="UP001276659"/>
    </source>
</evidence>
<evidence type="ECO:0000256" key="5">
    <source>
        <dbReference type="ARBA" id="ARBA00022553"/>
    </source>
</evidence>
<dbReference type="PRINTS" id="PR00344">
    <property type="entry name" value="BCTRLSENSOR"/>
</dbReference>
<dbReference type="SUPFAM" id="SSF55874">
    <property type="entry name" value="ATPase domain of HSP90 chaperone/DNA topoisomerase II/histidine kinase"/>
    <property type="match status" value="1"/>
</dbReference>
<dbReference type="EMBL" id="JASNWA010000004">
    <property type="protein sequence ID" value="KAK3177213.1"/>
    <property type="molecule type" value="Genomic_DNA"/>
</dbReference>
<feature type="domain" description="Histidine kinase" evidence="14">
    <location>
        <begin position="45"/>
        <end position="243"/>
    </location>
</feature>
<keyword evidence="10" id="KW-0067">ATP-binding</keyword>
<evidence type="ECO:0000256" key="2">
    <source>
        <dbReference type="ARBA" id="ARBA00004651"/>
    </source>
</evidence>
<comment type="caution">
    <text evidence="15">The sequence shown here is derived from an EMBL/GenBank/DDBJ whole genome shotgun (WGS) entry which is preliminary data.</text>
</comment>
<dbReference type="InterPro" id="IPR003594">
    <property type="entry name" value="HATPase_dom"/>
</dbReference>
<dbReference type="GO" id="GO:0005886">
    <property type="term" value="C:plasma membrane"/>
    <property type="evidence" value="ECO:0007669"/>
    <property type="project" value="UniProtKB-SubCell"/>
</dbReference>
<evidence type="ECO:0000256" key="10">
    <source>
        <dbReference type="ARBA" id="ARBA00022840"/>
    </source>
</evidence>
<proteinExistence type="predicted"/>
<dbReference type="InterPro" id="IPR003661">
    <property type="entry name" value="HisK_dim/P_dom"/>
</dbReference>
<reference evidence="15" key="1">
    <citation type="submission" date="2022-11" db="EMBL/GenBank/DDBJ databases">
        <title>Chromosomal genome sequence assembly and mating type (MAT) locus characterization of the leprose asexual lichenized fungus Lepraria neglecta (Nyl.) Erichsen.</title>
        <authorList>
            <person name="Allen J.L."/>
            <person name="Pfeffer B."/>
        </authorList>
    </citation>
    <scope>NUCLEOTIDE SEQUENCE</scope>
    <source>
        <strain evidence="15">Allen 5258</strain>
    </source>
</reference>
<organism evidence="15 16">
    <name type="scientific">Lepraria neglecta</name>
    <dbReference type="NCBI Taxonomy" id="209136"/>
    <lineage>
        <taxon>Eukaryota</taxon>
        <taxon>Fungi</taxon>
        <taxon>Dikarya</taxon>
        <taxon>Ascomycota</taxon>
        <taxon>Pezizomycotina</taxon>
        <taxon>Lecanoromycetes</taxon>
        <taxon>OSLEUM clade</taxon>
        <taxon>Lecanoromycetidae</taxon>
        <taxon>Lecanorales</taxon>
        <taxon>Lecanorineae</taxon>
        <taxon>Stereocaulaceae</taxon>
        <taxon>Lepraria</taxon>
    </lineage>
</organism>
<gene>
    <name evidence="15" type="ORF">OEA41_008542</name>
</gene>
<evidence type="ECO:0000256" key="9">
    <source>
        <dbReference type="ARBA" id="ARBA00022777"/>
    </source>
</evidence>
<dbReference type="CDD" id="cd00082">
    <property type="entry name" value="HisKA"/>
    <property type="match status" value="1"/>
</dbReference>
<keyword evidence="13" id="KW-0472">Membrane</keyword>
<name>A0AAD9ZET0_9LECA</name>
<dbReference type="SMART" id="SM00388">
    <property type="entry name" value="HisKA"/>
    <property type="match status" value="1"/>
</dbReference>
<accession>A0AAD9ZET0</accession>
<comment type="catalytic activity">
    <reaction evidence="1">
        <text>ATP + protein L-histidine = ADP + protein N-phospho-L-histidine.</text>
        <dbReference type="EC" id="2.7.13.3"/>
    </reaction>
</comment>
<dbReference type="GO" id="GO:0005524">
    <property type="term" value="F:ATP binding"/>
    <property type="evidence" value="ECO:0007669"/>
    <property type="project" value="UniProtKB-KW"/>
</dbReference>
<keyword evidence="8" id="KW-0547">Nucleotide-binding</keyword>
<evidence type="ECO:0000256" key="6">
    <source>
        <dbReference type="ARBA" id="ARBA00022679"/>
    </source>
</evidence>
<keyword evidence="7" id="KW-0812">Transmembrane</keyword>
<dbReference type="InterPro" id="IPR036097">
    <property type="entry name" value="HisK_dim/P_sf"/>
</dbReference>
<evidence type="ECO:0000256" key="3">
    <source>
        <dbReference type="ARBA" id="ARBA00012438"/>
    </source>
</evidence>
<protein>
    <recommendedName>
        <fullName evidence="3">histidine kinase</fullName>
        <ecNumber evidence="3">2.7.13.3</ecNumber>
    </recommendedName>
</protein>
<dbReference type="FunFam" id="1.10.287.130:FF:000003">
    <property type="entry name" value="Histidine kinase"/>
    <property type="match status" value="1"/>
</dbReference>
<dbReference type="SMART" id="SM00387">
    <property type="entry name" value="HATPase_c"/>
    <property type="match status" value="1"/>
</dbReference>
<keyword evidence="6" id="KW-0808">Transferase</keyword>
<evidence type="ECO:0000256" key="12">
    <source>
        <dbReference type="ARBA" id="ARBA00023012"/>
    </source>
</evidence>
<evidence type="ECO:0000256" key="1">
    <source>
        <dbReference type="ARBA" id="ARBA00000085"/>
    </source>
</evidence>